<dbReference type="Proteomes" id="UP001223978">
    <property type="component" value="Unassembled WGS sequence"/>
</dbReference>
<feature type="domain" description="Radical SAM core" evidence="5">
    <location>
        <begin position="22"/>
        <end position="158"/>
    </location>
</feature>
<sequence length="319" mass="33759">MTAVLEPPTNTVLVVPPFLELEITGRCQLSCTHCYAESGPTKGHGNMTGDDWRRVLDEAAAIGVERVQFIGGEPTTHPEFTALVRHALAAGLTVQVYSNLYRVRPEHWDLYEDKRVSLATSYYSDLPADHDRVTGRKGSHAATRANIIEAVRRGIPLKVGVINTRAGQRAEQARTELDSLGVGQASIDHARGVGNAARTSALPSTSELCGRCAKGIAAVLPDGTVAPCVMGRFLPAGQVRTATLEDVFTSARWQEVAASIPQRGPTACAPDCKPADSDSCRPASGSPCNPMGYAPTSAGCSPDDSACQPGQPACLPKFP</sequence>
<dbReference type="SFLD" id="SFLDG01386">
    <property type="entry name" value="main_SPASM_domain-containing"/>
    <property type="match status" value="1"/>
</dbReference>
<dbReference type="InterPro" id="IPR023885">
    <property type="entry name" value="4Fe4S-binding_SPASM_dom"/>
</dbReference>
<keyword evidence="4" id="KW-0411">Iron-sulfur</keyword>
<dbReference type="PANTHER" id="PTHR11228">
    <property type="entry name" value="RADICAL SAM DOMAIN PROTEIN"/>
    <property type="match status" value="1"/>
</dbReference>
<dbReference type="InterPro" id="IPR058240">
    <property type="entry name" value="rSAM_sf"/>
</dbReference>
<dbReference type="InterPro" id="IPR050377">
    <property type="entry name" value="Radical_SAM_PqqE_MftC-like"/>
</dbReference>
<dbReference type="Gene3D" id="3.20.20.70">
    <property type="entry name" value="Aldolase class I"/>
    <property type="match status" value="1"/>
</dbReference>
<protein>
    <submittedName>
        <fullName evidence="7">Radical SAM/SPASM domain-containing protein</fullName>
    </submittedName>
</protein>
<evidence type="ECO:0000259" key="5">
    <source>
        <dbReference type="Pfam" id="PF04055"/>
    </source>
</evidence>
<evidence type="ECO:0000313" key="7">
    <source>
        <dbReference type="EMBL" id="MDI3405766.1"/>
    </source>
</evidence>
<dbReference type="CDD" id="cd01335">
    <property type="entry name" value="Radical_SAM"/>
    <property type="match status" value="1"/>
</dbReference>
<dbReference type="SUPFAM" id="SSF102114">
    <property type="entry name" value="Radical SAM enzymes"/>
    <property type="match status" value="1"/>
</dbReference>
<dbReference type="RefSeq" id="WP_282543698.1">
    <property type="nucleotide sequence ID" value="NZ_JASCIQ010000018.1"/>
</dbReference>
<organism evidence="7 8">
    <name type="scientific">Streptomyces cavernicola</name>
    <dbReference type="NCBI Taxonomy" id="3043613"/>
    <lineage>
        <taxon>Bacteria</taxon>
        <taxon>Bacillati</taxon>
        <taxon>Actinomycetota</taxon>
        <taxon>Actinomycetes</taxon>
        <taxon>Kitasatosporales</taxon>
        <taxon>Streptomycetaceae</taxon>
        <taxon>Streptomyces</taxon>
    </lineage>
</organism>
<evidence type="ECO:0000256" key="4">
    <source>
        <dbReference type="ARBA" id="ARBA00023014"/>
    </source>
</evidence>
<keyword evidence="8" id="KW-1185">Reference proteome</keyword>
<accession>A0ABT6SC49</accession>
<gene>
    <name evidence="7" type="ORF">QIS96_18320</name>
</gene>
<evidence type="ECO:0000256" key="2">
    <source>
        <dbReference type="ARBA" id="ARBA00022723"/>
    </source>
</evidence>
<dbReference type="Pfam" id="PF04055">
    <property type="entry name" value="Radical_SAM"/>
    <property type="match status" value="1"/>
</dbReference>
<keyword evidence="1" id="KW-0949">S-adenosyl-L-methionine</keyword>
<reference evidence="7 8" key="1">
    <citation type="submission" date="2023-05" db="EMBL/GenBank/DDBJ databases">
        <title>Draft genome sequence of Streptomyces sp. B-S-A6 isolated from a cave soil in Thailand.</title>
        <authorList>
            <person name="Chamroensaksri N."/>
            <person name="Muangham S."/>
        </authorList>
    </citation>
    <scope>NUCLEOTIDE SEQUENCE [LARGE SCALE GENOMIC DNA]</scope>
    <source>
        <strain evidence="7 8">B-S-A6</strain>
    </source>
</reference>
<keyword evidence="3" id="KW-0408">Iron</keyword>
<evidence type="ECO:0000256" key="1">
    <source>
        <dbReference type="ARBA" id="ARBA00022691"/>
    </source>
</evidence>
<dbReference type="SFLD" id="SFLDG01216">
    <property type="entry name" value="thioether_bond_formation_requi"/>
    <property type="match status" value="1"/>
</dbReference>
<comment type="caution">
    <text evidence="7">The sequence shown here is derived from an EMBL/GenBank/DDBJ whole genome shotgun (WGS) entry which is preliminary data.</text>
</comment>
<dbReference type="EMBL" id="JASCIQ010000018">
    <property type="protein sequence ID" value="MDI3405766.1"/>
    <property type="molecule type" value="Genomic_DNA"/>
</dbReference>
<dbReference type="SFLD" id="SFLDS00029">
    <property type="entry name" value="Radical_SAM"/>
    <property type="match status" value="1"/>
</dbReference>
<keyword evidence="2" id="KW-0479">Metal-binding</keyword>
<name>A0ABT6SC49_9ACTN</name>
<feature type="domain" description="4Fe4S-binding SPASM" evidence="6">
    <location>
        <begin position="209"/>
        <end position="272"/>
    </location>
</feature>
<dbReference type="Pfam" id="PF13186">
    <property type="entry name" value="SPASM"/>
    <property type="match status" value="1"/>
</dbReference>
<dbReference type="SFLD" id="SFLDF00365">
    <property type="entry name" value="thuricin_CD_(TrnCD-like)"/>
    <property type="match status" value="1"/>
</dbReference>
<dbReference type="SFLD" id="SFLDG01067">
    <property type="entry name" value="SPASM/twitch_domain_containing"/>
    <property type="match status" value="1"/>
</dbReference>
<evidence type="ECO:0000259" key="6">
    <source>
        <dbReference type="Pfam" id="PF13186"/>
    </source>
</evidence>
<dbReference type="CDD" id="cd21109">
    <property type="entry name" value="SPASM"/>
    <property type="match status" value="1"/>
</dbReference>
<evidence type="ECO:0000256" key="3">
    <source>
        <dbReference type="ARBA" id="ARBA00023004"/>
    </source>
</evidence>
<dbReference type="PANTHER" id="PTHR11228:SF7">
    <property type="entry name" value="PQQA PEPTIDE CYCLASE"/>
    <property type="match status" value="1"/>
</dbReference>
<evidence type="ECO:0000313" key="8">
    <source>
        <dbReference type="Proteomes" id="UP001223978"/>
    </source>
</evidence>
<dbReference type="InterPro" id="IPR013785">
    <property type="entry name" value="Aldolase_TIM"/>
</dbReference>
<dbReference type="InterPro" id="IPR007197">
    <property type="entry name" value="rSAM"/>
</dbReference>
<proteinExistence type="predicted"/>